<dbReference type="EMBL" id="CP136920">
    <property type="protein sequence ID" value="WOO40214.1"/>
    <property type="molecule type" value="Genomic_DNA"/>
</dbReference>
<dbReference type="Proteomes" id="UP001304300">
    <property type="component" value="Chromosome"/>
</dbReference>
<keyword evidence="3" id="KW-1185">Reference proteome</keyword>
<accession>A0AAQ3L663</accession>
<keyword evidence="1" id="KW-0472">Membrane</keyword>
<dbReference type="RefSeq" id="WP_317832362.1">
    <property type="nucleotide sequence ID" value="NZ_CP136920.1"/>
</dbReference>
<protein>
    <submittedName>
        <fullName evidence="2">Uncharacterized protein</fullName>
    </submittedName>
</protein>
<feature type="transmembrane region" description="Helical" evidence="1">
    <location>
        <begin position="12"/>
        <end position="35"/>
    </location>
</feature>
<dbReference type="AlphaFoldDB" id="A0AAQ3L663"/>
<evidence type="ECO:0000256" key="1">
    <source>
        <dbReference type="SAM" id="Phobius"/>
    </source>
</evidence>
<organism evidence="2 3">
    <name type="scientific">Rubellicoccus peritrichatus</name>
    <dbReference type="NCBI Taxonomy" id="3080537"/>
    <lineage>
        <taxon>Bacteria</taxon>
        <taxon>Pseudomonadati</taxon>
        <taxon>Verrucomicrobiota</taxon>
        <taxon>Opitutia</taxon>
        <taxon>Puniceicoccales</taxon>
        <taxon>Cerasicoccaceae</taxon>
        <taxon>Rubellicoccus</taxon>
    </lineage>
</organism>
<evidence type="ECO:0000313" key="2">
    <source>
        <dbReference type="EMBL" id="WOO40214.1"/>
    </source>
</evidence>
<dbReference type="KEGG" id="puo:RZN69_16460"/>
<name>A0AAQ3L663_9BACT</name>
<proteinExistence type="predicted"/>
<reference evidence="2 3" key="1">
    <citation type="submission" date="2023-10" db="EMBL/GenBank/DDBJ databases">
        <title>Rubellicoccus peritrichatus gen. nov., sp. nov., isolated from an algae of coral reef tank.</title>
        <authorList>
            <person name="Luo J."/>
        </authorList>
    </citation>
    <scope>NUCLEOTIDE SEQUENCE [LARGE SCALE GENOMIC DNA]</scope>
    <source>
        <strain evidence="2 3">CR14</strain>
    </source>
</reference>
<gene>
    <name evidence="2" type="ORF">RZN69_16460</name>
</gene>
<keyword evidence="1" id="KW-0812">Transmembrane</keyword>
<evidence type="ECO:0000313" key="3">
    <source>
        <dbReference type="Proteomes" id="UP001304300"/>
    </source>
</evidence>
<sequence length="63" mass="7342">MFKRIIYDNWTNIVPILSFCLTFAVFLGITARALFFKKDFIKHMGHLPLEDDAPTQTELADHE</sequence>
<keyword evidence="1" id="KW-1133">Transmembrane helix</keyword>